<sequence>MNYFSSSSSSSSTRLFLINLPDLQLYLKHISLLSKFILKIKKLKNWNKSITFCYDKLFSEIKSIRLN</sequence>
<dbReference type="Proteomes" id="UP000276133">
    <property type="component" value="Unassembled WGS sequence"/>
</dbReference>
<gene>
    <name evidence="1" type="ORF">BpHYR1_048888</name>
</gene>
<protein>
    <submittedName>
        <fullName evidence="1">Uncharacterized protein</fullName>
    </submittedName>
</protein>
<comment type="caution">
    <text evidence="1">The sequence shown here is derived from an EMBL/GenBank/DDBJ whole genome shotgun (WGS) entry which is preliminary data.</text>
</comment>
<accession>A0A3M7SND8</accession>
<evidence type="ECO:0000313" key="2">
    <source>
        <dbReference type="Proteomes" id="UP000276133"/>
    </source>
</evidence>
<dbReference type="AlphaFoldDB" id="A0A3M7SND8"/>
<reference evidence="1 2" key="1">
    <citation type="journal article" date="2018" name="Sci. Rep.">
        <title>Genomic signatures of local adaptation to the degree of environmental predictability in rotifers.</title>
        <authorList>
            <person name="Franch-Gras L."/>
            <person name="Hahn C."/>
            <person name="Garcia-Roger E.M."/>
            <person name="Carmona M.J."/>
            <person name="Serra M."/>
            <person name="Gomez A."/>
        </authorList>
    </citation>
    <scope>NUCLEOTIDE SEQUENCE [LARGE SCALE GENOMIC DNA]</scope>
    <source>
        <strain evidence="1">HYR1</strain>
    </source>
</reference>
<evidence type="ECO:0000313" key="1">
    <source>
        <dbReference type="EMBL" id="RNA37140.1"/>
    </source>
</evidence>
<proteinExistence type="predicted"/>
<name>A0A3M7SND8_BRAPC</name>
<organism evidence="1 2">
    <name type="scientific">Brachionus plicatilis</name>
    <name type="common">Marine rotifer</name>
    <name type="synonym">Brachionus muelleri</name>
    <dbReference type="NCBI Taxonomy" id="10195"/>
    <lineage>
        <taxon>Eukaryota</taxon>
        <taxon>Metazoa</taxon>
        <taxon>Spiralia</taxon>
        <taxon>Gnathifera</taxon>
        <taxon>Rotifera</taxon>
        <taxon>Eurotatoria</taxon>
        <taxon>Monogononta</taxon>
        <taxon>Pseudotrocha</taxon>
        <taxon>Ploima</taxon>
        <taxon>Brachionidae</taxon>
        <taxon>Brachionus</taxon>
    </lineage>
</organism>
<keyword evidence="2" id="KW-1185">Reference proteome</keyword>
<dbReference type="EMBL" id="REGN01001088">
    <property type="protein sequence ID" value="RNA37140.1"/>
    <property type="molecule type" value="Genomic_DNA"/>
</dbReference>